<dbReference type="RefSeq" id="XP_046059706.1">
    <property type="nucleotide sequence ID" value="XM_046207097.1"/>
</dbReference>
<evidence type="ECO:0000313" key="2">
    <source>
        <dbReference type="Proteomes" id="UP000769157"/>
    </source>
</evidence>
<reference evidence="1" key="2">
    <citation type="submission" date="2021-01" db="EMBL/GenBank/DDBJ databases">
        <authorList>
            <person name="Schikora-Tamarit M.A."/>
        </authorList>
    </citation>
    <scope>NUCLEOTIDE SEQUENCE</scope>
    <source>
        <strain evidence="1">CBS6075</strain>
    </source>
</reference>
<reference evidence="1" key="1">
    <citation type="journal article" date="2021" name="Open Biol.">
        <title>Shared evolutionary footprints suggest mitochondrial oxidative damage underlies multiple complex I losses in fungi.</title>
        <authorList>
            <person name="Schikora-Tamarit M.A."/>
            <person name="Marcet-Houben M."/>
            <person name="Nosek J."/>
            <person name="Gabaldon T."/>
        </authorList>
    </citation>
    <scope>NUCLEOTIDE SEQUENCE</scope>
    <source>
        <strain evidence="1">CBS6075</strain>
    </source>
</reference>
<dbReference type="GeneID" id="70237833"/>
<dbReference type="EMBL" id="JAEUBE010000378">
    <property type="protein sequence ID" value="KAH3662617.1"/>
    <property type="molecule type" value="Genomic_DNA"/>
</dbReference>
<dbReference type="Proteomes" id="UP000769157">
    <property type="component" value="Unassembled WGS sequence"/>
</dbReference>
<gene>
    <name evidence="1" type="ORF">OGAPHI_005869</name>
</gene>
<dbReference type="AlphaFoldDB" id="A0A9P8NZY5"/>
<sequence>MSSESFPTSSTRTRLIGARTSRWWCSSSNASVSGSTFSLLVRISRFSETKNRMHEKYSTSLFEAVRSFNSSEIGSEPSEEQIWSICRPSSVRSLNLVAGALSSINLFKVAEVCA</sequence>
<evidence type="ECO:0000313" key="1">
    <source>
        <dbReference type="EMBL" id="KAH3662617.1"/>
    </source>
</evidence>
<keyword evidence="2" id="KW-1185">Reference proteome</keyword>
<proteinExistence type="predicted"/>
<accession>A0A9P8NZY5</accession>
<comment type="caution">
    <text evidence="1">The sequence shown here is derived from an EMBL/GenBank/DDBJ whole genome shotgun (WGS) entry which is preliminary data.</text>
</comment>
<protein>
    <submittedName>
        <fullName evidence="1">Uncharacterized protein</fullName>
    </submittedName>
</protein>
<name>A0A9P8NZY5_9ASCO</name>
<organism evidence="1 2">
    <name type="scientific">Ogataea philodendri</name>
    <dbReference type="NCBI Taxonomy" id="1378263"/>
    <lineage>
        <taxon>Eukaryota</taxon>
        <taxon>Fungi</taxon>
        <taxon>Dikarya</taxon>
        <taxon>Ascomycota</taxon>
        <taxon>Saccharomycotina</taxon>
        <taxon>Pichiomycetes</taxon>
        <taxon>Pichiales</taxon>
        <taxon>Pichiaceae</taxon>
        <taxon>Ogataea</taxon>
    </lineage>
</organism>